<evidence type="ECO:0000313" key="7">
    <source>
        <dbReference type="Proteomes" id="UP000180166"/>
    </source>
</evidence>
<accession>A0ABC8AXI5</accession>
<evidence type="ECO:0000256" key="4">
    <source>
        <dbReference type="RuleBase" id="RU000384"/>
    </source>
</evidence>
<proteinExistence type="inferred from homology"/>
<dbReference type="InterPro" id="IPR014746">
    <property type="entry name" value="Gln_synth/guanido_kin_cat_dom"/>
</dbReference>
<organism evidence="6 7">
    <name type="scientific">Nocardia seriolae</name>
    <dbReference type="NCBI Taxonomy" id="37332"/>
    <lineage>
        <taxon>Bacteria</taxon>
        <taxon>Bacillati</taxon>
        <taxon>Actinomycetota</taxon>
        <taxon>Actinomycetes</taxon>
        <taxon>Mycobacteriales</taxon>
        <taxon>Nocardiaceae</taxon>
        <taxon>Nocardia</taxon>
    </lineage>
</organism>
<dbReference type="InterPro" id="IPR008146">
    <property type="entry name" value="Gln_synth_cat_dom"/>
</dbReference>
<comment type="similarity">
    <text evidence="1 4">Belongs to the glutamine synthetase family.</text>
</comment>
<dbReference type="PANTHER" id="PTHR43407">
    <property type="entry name" value="GLUTAMINE SYNTHETASE"/>
    <property type="match status" value="1"/>
</dbReference>
<feature type="domain" description="GS catalytic" evidence="5">
    <location>
        <begin position="1"/>
        <end position="93"/>
    </location>
</feature>
<dbReference type="PANTHER" id="PTHR43407:SF1">
    <property type="entry name" value="LENGSIN"/>
    <property type="match status" value="1"/>
</dbReference>
<evidence type="ECO:0000259" key="5">
    <source>
        <dbReference type="Pfam" id="PF00120"/>
    </source>
</evidence>
<dbReference type="EMBL" id="CP017839">
    <property type="protein sequence ID" value="APA99151.1"/>
    <property type="molecule type" value="Genomic_DNA"/>
</dbReference>
<dbReference type="Proteomes" id="UP000180166">
    <property type="component" value="Chromosome"/>
</dbReference>
<dbReference type="AlphaFoldDB" id="A0ABC8AXI5"/>
<evidence type="ECO:0000256" key="2">
    <source>
        <dbReference type="ARBA" id="ARBA00012937"/>
    </source>
</evidence>
<dbReference type="EC" id="6.3.1.2" evidence="2"/>
<dbReference type="GO" id="GO:0004356">
    <property type="term" value="F:glutamine synthetase activity"/>
    <property type="evidence" value="ECO:0007669"/>
    <property type="project" value="UniProtKB-EC"/>
</dbReference>
<keyword evidence="6" id="KW-0436">Ligase</keyword>
<dbReference type="SUPFAM" id="SSF55931">
    <property type="entry name" value="Glutamine synthetase/guanido kinase"/>
    <property type="match status" value="1"/>
</dbReference>
<evidence type="ECO:0000313" key="6">
    <source>
        <dbReference type="EMBL" id="APA99151.1"/>
    </source>
</evidence>
<name>A0ABC8AXI5_9NOCA</name>
<reference evidence="6 7" key="1">
    <citation type="submission" date="2016-10" db="EMBL/GenBank/DDBJ databases">
        <title>Genome sequence of Nocardia seriolae strain EM150506, isolated from Anguila japonica.</title>
        <authorList>
            <person name="Han H.-J."/>
        </authorList>
    </citation>
    <scope>NUCLEOTIDE SEQUENCE [LARGE SCALE GENOMIC DNA]</scope>
    <source>
        <strain evidence="6 7">EM150506</strain>
    </source>
</reference>
<evidence type="ECO:0000256" key="3">
    <source>
        <dbReference type="ARBA" id="ARBA00033230"/>
    </source>
</evidence>
<evidence type="ECO:0000256" key="1">
    <source>
        <dbReference type="ARBA" id="ARBA00009897"/>
    </source>
</evidence>
<dbReference type="Pfam" id="PF00120">
    <property type="entry name" value="Gln-synt_C"/>
    <property type="match status" value="1"/>
</dbReference>
<protein>
    <recommendedName>
        <fullName evidence="2">glutamine synthetase</fullName>
        <ecNumber evidence="2">6.3.1.2</ecNumber>
    </recommendedName>
    <alternativeName>
        <fullName evidence="3">Glutamine synthetase I beta</fullName>
    </alternativeName>
</protein>
<dbReference type="Gene3D" id="3.30.590.10">
    <property type="entry name" value="Glutamine synthetase/guanido kinase, catalytic domain"/>
    <property type="match status" value="1"/>
</dbReference>
<sequence length="96" mass="10976">MMMAGLDGITNKTEPALPVDKDLYELTPEESAEVAQTPASLEEVITRLEADHEYLTQGGVFTEDLIDTWIDIKRNQEIAPIHLRPHPYEFELYFDV</sequence>
<gene>
    <name evidence="6" type="ORF">NS506_05105</name>
</gene>
<dbReference type="KEGG" id="nsr:NS506_05105"/>